<dbReference type="Proteomes" id="UP000504617">
    <property type="component" value="Unplaced"/>
</dbReference>
<evidence type="ECO:0000259" key="7">
    <source>
        <dbReference type="PROSITE" id="PS50807"/>
    </source>
</evidence>
<dbReference type="InterPro" id="IPR039791">
    <property type="entry name" value="GCM"/>
</dbReference>
<evidence type="ECO:0000256" key="5">
    <source>
        <dbReference type="ARBA" id="ARBA00023163"/>
    </source>
</evidence>
<dbReference type="RefSeq" id="XP_013919361.1">
    <property type="nucleotide sequence ID" value="XM_014063886.1"/>
</dbReference>
<organism evidence="8 9">
    <name type="scientific">Thamnophis sirtalis</name>
    <dbReference type="NCBI Taxonomy" id="35019"/>
    <lineage>
        <taxon>Eukaryota</taxon>
        <taxon>Metazoa</taxon>
        <taxon>Chordata</taxon>
        <taxon>Craniata</taxon>
        <taxon>Vertebrata</taxon>
        <taxon>Euteleostomi</taxon>
        <taxon>Lepidosauria</taxon>
        <taxon>Squamata</taxon>
        <taxon>Bifurcata</taxon>
        <taxon>Unidentata</taxon>
        <taxon>Episquamata</taxon>
        <taxon>Toxicofera</taxon>
        <taxon>Serpentes</taxon>
        <taxon>Colubroidea</taxon>
        <taxon>Colubridae</taxon>
        <taxon>Natricinae</taxon>
        <taxon>Thamnophis</taxon>
    </lineage>
</organism>
<keyword evidence="4" id="KW-0238">DNA-binding</keyword>
<evidence type="ECO:0000256" key="3">
    <source>
        <dbReference type="ARBA" id="ARBA00023015"/>
    </source>
</evidence>
<dbReference type="PROSITE" id="PS50807">
    <property type="entry name" value="GCM"/>
    <property type="match status" value="1"/>
</dbReference>
<comment type="subcellular location">
    <subcellularLocation>
        <location evidence="1">Nucleus</location>
    </subcellularLocation>
</comment>
<dbReference type="Gene3D" id="3.30.70.3530">
    <property type="entry name" value="GCM motif"/>
    <property type="match status" value="1"/>
</dbReference>
<evidence type="ECO:0000256" key="2">
    <source>
        <dbReference type="ARBA" id="ARBA00022473"/>
    </source>
</evidence>
<name>A0A6I9XZL0_9SAUR</name>
<dbReference type="PANTHER" id="PTHR12414">
    <property type="entry name" value="GLIAL CELLS MISSING RELATED/GLIDE"/>
    <property type="match status" value="1"/>
</dbReference>
<keyword evidence="3" id="KW-0805">Transcription regulation</keyword>
<dbReference type="Gene3D" id="2.20.25.670">
    <property type="entry name" value="GCM domain, large subdomain"/>
    <property type="match status" value="1"/>
</dbReference>
<dbReference type="InterPro" id="IPR043021">
    <property type="entry name" value="GCM_small"/>
</dbReference>
<dbReference type="AlphaFoldDB" id="A0A6I9XZL0"/>
<protein>
    <submittedName>
        <fullName evidence="9">Chorion-specific transcription factor GCMb</fullName>
    </submittedName>
</protein>
<evidence type="ECO:0000256" key="6">
    <source>
        <dbReference type="ARBA" id="ARBA00023242"/>
    </source>
</evidence>
<feature type="domain" description="GCM" evidence="7">
    <location>
        <begin position="1"/>
        <end position="158"/>
    </location>
</feature>
<keyword evidence="5" id="KW-0804">Transcription</keyword>
<dbReference type="SUPFAM" id="SSF90073">
    <property type="entry name" value="GCM domain"/>
    <property type="match status" value="1"/>
</dbReference>
<gene>
    <name evidence="9" type="primary">GCM2</name>
</gene>
<dbReference type="GO" id="GO:0042063">
    <property type="term" value="P:gliogenesis"/>
    <property type="evidence" value="ECO:0007669"/>
    <property type="project" value="TreeGrafter"/>
</dbReference>
<evidence type="ECO:0000256" key="4">
    <source>
        <dbReference type="ARBA" id="ARBA00023125"/>
    </source>
</evidence>
<dbReference type="InterPro" id="IPR003902">
    <property type="entry name" value="Tscrpt_reg_GCM"/>
</dbReference>
<reference evidence="9" key="1">
    <citation type="submission" date="2025-08" db="UniProtKB">
        <authorList>
            <consortium name="RefSeq"/>
        </authorList>
    </citation>
    <scope>IDENTIFICATION</scope>
    <source>
        <tissue evidence="9">Skeletal muscle</tissue>
    </source>
</reference>
<dbReference type="GO" id="GO:0005634">
    <property type="term" value="C:nucleus"/>
    <property type="evidence" value="ECO:0007669"/>
    <property type="project" value="UniProtKB-SubCell"/>
</dbReference>
<dbReference type="GO" id="GO:0001228">
    <property type="term" value="F:DNA-binding transcription activator activity, RNA polymerase II-specific"/>
    <property type="evidence" value="ECO:0007669"/>
    <property type="project" value="InterPro"/>
</dbReference>
<proteinExistence type="predicted"/>
<accession>A0A6I9XZL0</accession>
<keyword evidence="6" id="KW-0539">Nucleus</keyword>
<sequence>MYLSLMQEPKHFDSFQEWPDGYLRYIYTIEDKNAQRHLSGWAMRNTNNHNCQILKKSCLGVVVCARNCTLPDGTKLQLRPAICDKARQKQQKKHCPNCGSTLELIACRGHSGYPVTNFWRHEGKAIFFQTGTACSENGNHFPYIHPVSYEEGPEKFSIFPDASLPLLAQSHLFPSSEAYHITYDATNFQGDIASPLQNSPTSQIYTSKSSCGYDCAFPGYVSSNLYPTFHKEVMDIPMDTDHFLLNGLQCHATSLSVHEHQGMKQSLGENNYGEKISYGLCQANANYPHYSEEYAYKYSSHSSLNVPTLQTVITATTKMSLEAYKSPAVKYPDSFCDTKDMLSCPLVTDISGNFCSEISIQDEDWAMSKSTLTGEHLMSPNKAGHVVAVDTCENNPGTERNYIGYEGPTFSFENTEAQMQYH</sequence>
<dbReference type="InterPro" id="IPR036115">
    <property type="entry name" value="GCM_dom_sf"/>
</dbReference>
<dbReference type="CTD" id="9247"/>
<dbReference type="GeneID" id="106546898"/>
<evidence type="ECO:0000256" key="1">
    <source>
        <dbReference type="ARBA" id="ARBA00004123"/>
    </source>
</evidence>
<dbReference type="OrthoDB" id="6241117at2759"/>
<evidence type="ECO:0000313" key="9">
    <source>
        <dbReference type="RefSeq" id="XP_013919361.1"/>
    </source>
</evidence>
<dbReference type="KEGG" id="tsr:106546898"/>
<dbReference type="GO" id="GO:0000978">
    <property type="term" value="F:RNA polymerase II cis-regulatory region sequence-specific DNA binding"/>
    <property type="evidence" value="ECO:0007669"/>
    <property type="project" value="TreeGrafter"/>
</dbReference>
<keyword evidence="2" id="KW-0217">Developmental protein</keyword>
<keyword evidence="8" id="KW-1185">Reference proteome</keyword>
<evidence type="ECO:0000313" key="8">
    <source>
        <dbReference type="Proteomes" id="UP000504617"/>
    </source>
</evidence>
<dbReference type="PANTHER" id="PTHR12414:SF7">
    <property type="entry name" value="CHORION-SPECIFIC TRANSCRIPTION FACTOR GCMB"/>
    <property type="match status" value="1"/>
</dbReference>
<dbReference type="FunFam" id="3.30.70.3530:FF:000001">
    <property type="entry name" value="Chorion-specific transcription factor GCMb"/>
    <property type="match status" value="1"/>
</dbReference>
<dbReference type="InterPro" id="IPR043020">
    <property type="entry name" value="GCM_large"/>
</dbReference>
<dbReference type="Pfam" id="PF03615">
    <property type="entry name" value="GCM"/>
    <property type="match status" value="1"/>
</dbReference>